<dbReference type="Proteomes" id="UP001500420">
    <property type="component" value="Unassembled WGS sequence"/>
</dbReference>
<feature type="domain" description="SprT-like" evidence="2">
    <location>
        <begin position="22"/>
        <end position="172"/>
    </location>
</feature>
<keyword evidence="4" id="KW-1185">Reference proteome</keyword>
<protein>
    <recommendedName>
        <fullName evidence="2">SprT-like domain-containing protein</fullName>
    </recommendedName>
</protein>
<dbReference type="EMBL" id="BAAADV010000001">
    <property type="protein sequence ID" value="GAA0662783.1"/>
    <property type="molecule type" value="Genomic_DNA"/>
</dbReference>
<dbReference type="InterPro" id="IPR006640">
    <property type="entry name" value="SprT-like_domain"/>
</dbReference>
<name>A0AAV3T5G9_9EURY</name>
<dbReference type="GO" id="GO:0006950">
    <property type="term" value="P:response to stress"/>
    <property type="evidence" value="ECO:0007669"/>
    <property type="project" value="UniProtKB-ARBA"/>
</dbReference>
<organism evidence="3 4">
    <name type="scientific">Natronoarchaeum mannanilyticum</name>
    <dbReference type="NCBI Taxonomy" id="926360"/>
    <lineage>
        <taxon>Archaea</taxon>
        <taxon>Methanobacteriati</taxon>
        <taxon>Methanobacteriota</taxon>
        <taxon>Stenosarchaea group</taxon>
        <taxon>Halobacteria</taxon>
        <taxon>Halobacteriales</taxon>
        <taxon>Natronoarchaeaceae</taxon>
    </lineage>
</organism>
<accession>A0AAV3T5G9</accession>
<evidence type="ECO:0000313" key="4">
    <source>
        <dbReference type="Proteomes" id="UP001500420"/>
    </source>
</evidence>
<reference evidence="3 4" key="1">
    <citation type="journal article" date="2019" name="Int. J. Syst. Evol. Microbiol.">
        <title>The Global Catalogue of Microorganisms (GCM) 10K type strain sequencing project: providing services to taxonomists for standard genome sequencing and annotation.</title>
        <authorList>
            <consortium name="The Broad Institute Genomics Platform"/>
            <consortium name="The Broad Institute Genome Sequencing Center for Infectious Disease"/>
            <person name="Wu L."/>
            <person name="Ma J."/>
        </authorList>
    </citation>
    <scope>NUCLEOTIDE SEQUENCE [LARGE SCALE GENOMIC DNA]</scope>
    <source>
        <strain evidence="3 4">JCM 16328</strain>
    </source>
</reference>
<dbReference type="Pfam" id="PF10263">
    <property type="entry name" value="SprT-like"/>
    <property type="match status" value="1"/>
</dbReference>
<proteinExistence type="predicted"/>
<evidence type="ECO:0000256" key="1">
    <source>
        <dbReference type="SAM" id="MobiDB-lite"/>
    </source>
</evidence>
<feature type="compositionally biased region" description="Basic and acidic residues" evidence="1">
    <location>
        <begin position="13"/>
        <end position="24"/>
    </location>
</feature>
<dbReference type="RefSeq" id="WP_343772176.1">
    <property type="nucleotide sequence ID" value="NZ_BAAADV010000001.1"/>
</dbReference>
<feature type="region of interest" description="Disordered" evidence="1">
    <location>
        <begin position="1"/>
        <end position="24"/>
    </location>
</feature>
<dbReference type="AlphaFoldDB" id="A0AAV3T5G9"/>
<comment type="caution">
    <text evidence="3">The sequence shown here is derived from an EMBL/GenBank/DDBJ whole genome shotgun (WGS) entry which is preliminary data.</text>
</comment>
<evidence type="ECO:0000259" key="2">
    <source>
        <dbReference type="SMART" id="SM00731"/>
    </source>
</evidence>
<evidence type="ECO:0000313" key="3">
    <source>
        <dbReference type="EMBL" id="GAA0662783.1"/>
    </source>
</evidence>
<sequence length="197" mass="22318">MAGDDSQSGVRAATEDDPRTEDELLDRAREYAAAVDLDVDLDSVSWGVSRRAKRRAGAAVYHRAEESVTIRLTWAAYRSFGWDEFTDVIRHELVHAWEFLEHGESGHGERFRAKADAVGASRHCPSFSVPRLQLLCTETGCDWTVDRFKASKTVTKPEEHRCGACGSRYVVEHVDTGERWRTSRGYEGARERIGEEW</sequence>
<gene>
    <name evidence="3" type="ORF">GCM10009020_04130</name>
</gene>
<dbReference type="SMART" id="SM00731">
    <property type="entry name" value="SprT"/>
    <property type="match status" value="1"/>
</dbReference>